<dbReference type="PANTHER" id="PTHR10357:SF179">
    <property type="entry name" value="NEUTRAL AND BASIC AMINO ACID TRANSPORT PROTEIN RBAT"/>
    <property type="match status" value="1"/>
</dbReference>
<reference evidence="5" key="1">
    <citation type="submission" date="2012-12" db="EMBL/GenBank/DDBJ databases">
        <authorList>
            <person name="Hellsten U."/>
            <person name="Grimwood J."/>
            <person name="Chapman J.A."/>
            <person name="Shapiro H."/>
            <person name="Aerts A."/>
            <person name="Otillar R.P."/>
            <person name="Terry A.Y."/>
            <person name="Boore J.L."/>
            <person name="Simakov O."/>
            <person name="Marletaz F."/>
            <person name="Cho S.-J."/>
            <person name="Edsinger-Gonzales E."/>
            <person name="Havlak P."/>
            <person name="Kuo D.-H."/>
            <person name="Larsson T."/>
            <person name="Lv J."/>
            <person name="Arendt D."/>
            <person name="Savage R."/>
            <person name="Osoegawa K."/>
            <person name="de Jong P."/>
            <person name="Lindberg D.R."/>
            <person name="Seaver E.C."/>
            <person name="Weisblat D.A."/>
            <person name="Putnam N.H."/>
            <person name="Grigoriev I.V."/>
            <person name="Rokhsar D.S."/>
        </authorList>
    </citation>
    <scope>NUCLEOTIDE SEQUENCE</scope>
    <source>
        <strain evidence="5">I ESC-2004</strain>
    </source>
</reference>
<dbReference type="SMART" id="SM00642">
    <property type="entry name" value="Aamy"/>
    <property type="match status" value="1"/>
</dbReference>
<feature type="domain" description="Glycosyl hydrolase family 13 catalytic" evidence="2">
    <location>
        <begin position="37"/>
        <end position="432"/>
    </location>
</feature>
<dbReference type="AlphaFoldDB" id="R7UXZ2"/>
<keyword evidence="5" id="KW-1185">Reference proteome</keyword>
<dbReference type="EMBL" id="KB298735">
    <property type="protein sequence ID" value="ELU08812.1"/>
    <property type="molecule type" value="Genomic_DNA"/>
</dbReference>
<dbReference type="Pfam" id="PF00128">
    <property type="entry name" value="Alpha-amylase"/>
    <property type="match status" value="1"/>
</dbReference>
<dbReference type="Gene3D" id="3.20.20.80">
    <property type="entry name" value="Glycosidases"/>
    <property type="match status" value="1"/>
</dbReference>
<dbReference type="EMBL" id="AMQN01006610">
    <property type="status" value="NOT_ANNOTATED_CDS"/>
    <property type="molecule type" value="Genomic_DNA"/>
</dbReference>
<dbReference type="InterPro" id="IPR013780">
    <property type="entry name" value="Glyco_hydro_b"/>
</dbReference>
<evidence type="ECO:0000256" key="1">
    <source>
        <dbReference type="ARBA" id="ARBA00023180"/>
    </source>
</evidence>
<evidence type="ECO:0000313" key="3">
    <source>
        <dbReference type="EMBL" id="ELU08812.1"/>
    </source>
</evidence>
<dbReference type="OrthoDB" id="1740265at2759"/>
<sequence length="591" mass="68666">MAVSLYTVYSTVGVQRFLYGSRALAKIKWWEGTIVYQIYPRSFQDSDGDGVGDIAGITSRLDYIKELGVEAVWLSPIYESPMVDFGYDVADFTEIDTLFGTMDDFNELIEQAHKRDMKVLMDFIPNHTSDKHVWFELSRKAKRGANNPYKDYYIWHDGRKAKDGTLLPPNNWVGVFGGSMWTYDETRKQFYLHQFTKEQPDLNFRNPEVRREIEEVIAFWLKKGVDGFRVDAVRHIFETKELHRFEKPSGDKQFTPDQYEFYSHTLTRNLPEVHELISTWRDILNAYEYKMDKDLFMVVEVFEEEGTDEQMKYYASGAHMPFNFQLQKMNTTCDGSCVARLVYHWLNKMPEDSVANWVLGSHDVPRIADKMGVNMVNTMNMLLLLLPGVPFTYYGEEIGMQGVKVAFEDTQDPFGINMGQDRYEQFSRDPCRSPMQWSYAANAGFSNAPKTWLPVHSNYKENNVEVQQRDPQSHLNFYRRLAKLRRDIAFIRGDLDYAIVNHEVFSFIRFENGNIAYLIAANVGETEVVENFRKYEGKFPPGRGFVPQKGFVVMDTHAGNGSYVIENDFIQLSKVKLIPGQGLVLRFWPTF</sequence>
<evidence type="ECO:0000313" key="4">
    <source>
        <dbReference type="EnsemblMetazoa" id="CapteP178960"/>
    </source>
</evidence>
<dbReference type="FunCoup" id="R7UXZ2">
    <property type="interactions" value="60"/>
</dbReference>
<dbReference type="OMA" id="STYHYWA"/>
<dbReference type="InterPro" id="IPR045857">
    <property type="entry name" value="O16G_dom_2"/>
</dbReference>
<organism evidence="3">
    <name type="scientific">Capitella teleta</name>
    <name type="common">Polychaete worm</name>
    <dbReference type="NCBI Taxonomy" id="283909"/>
    <lineage>
        <taxon>Eukaryota</taxon>
        <taxon>Metazoa</taxon>
        <taxon>Spiralia</taxon>
        <taxon>Lophotrochozoa</taxon>
        <taxon>Annelida</taxon>
        <taxon>Polychaeta</taxon>
        <taxon>Sedentaria</taxon>
        <taxon>Scolecida</taxon>
        <taxon>Capitellidae</taxon>
        <taxon>Capitella</taxon>
    </lineage>
</organism>
<protein>
    <recommendedName>
        <fullName evidence="2">Glycosyl hydrolase family 13 catalytic domain-containing protein</fullName>
    </recommendedName>
</protein>
<dbReference type="PANTHER" id="PTHR10357">
    <property type="entry name" value="ALPHA-AMYLASE FAMILY MEMBER"/>
    <property type="match status" value="1"/>
</dbReference>
<dbReference type="FunFam" id="3.90.400.10:FF:000001">
    <property type="entry name" value="Maltase A3, isoform A"/>
    <property type="match status" value="1"/>
</dbReference>
<proteinExistence type="predicted"/>
<dbReference type="GO" id="GO:0005975">
    <property type="term" value="P:carbohydrate metabolic process"/>
    <property type="evidence" value="ECO:0007669"/>
    <property type="project" value="InterPro"/>
</dbReference>
<evidence type="ECO:0000313" key="5">
    <source>
        <dbReference type="Proteomes" id="UP000014760"/>
    </source>
</evidence>
<dbReference type="InterPro" id="IPR017853">
    <property type="entry name" value="GH"/>
</dbReference>
<dbReference type="CDD" id="cd11328">
    <property type="entry name" value="AmyAc_maltase"/>
    <property type="match status" value="1"/>
</dbReference>
<dbReference type="EnsemblMetazoa" id="CapteT178960">
    <property type="protein sequence ID" value="CapteP178960"/>
    <property type="gene ID" value="CapteG178960"/>
</dbReference>
<reference evidence="3 5" key="2">
    <citation type="journal article" date="2013" name="Nature">
        <title>Insights into bilaterian evolution from three spiralian genomes.</title>
        <authorList>
            <person name="Simakov O."/>
            <person name="Marletaz F."/>
            <person name="Cho S.J."/>
            <person name="Edsinger-Gonzales E."/>
            <person name="Havlak P."/>
            <person name="Hellsten U."/>
            <person name="Kuo D.H."/>
            <person name="Larsson T."/>
            <person name="Lv J."/>
            <person name="Arendt D."/>
            <person name="Savage R."/>
            <person name="Osoegawa K."/>
            <person name="de Jong P."/>
            <person name="Grimwood J."/>
            <person name="Chapman J.A."/>
            <person name="Shapiro H."/>
            <person name="Aerts A."/>
            <person name="Otillar R.P."/>
            <person name="Terry A.Y."/>
            <person name="Boore J.L."/>
            <person name="Grigoriev I.V."/>
            <person name="Lindberg D.R."/>
            <person name="Seaver E.C."/>
            <person name="Weisblat D.A."/>
            <person name="Putnam N.H."/>
            <person name="Rokhsar D.S."/>
        </authorList>
    </citation>
    <scope>NUCLEOTIDE SEQUENCE</scope>
    <source>
        <strain evidence="3 5">I ESC-2004</strain>
    </source>
</reference>
<name>R7UXZ2_CAPTE</name>
<keyword evidence="1" id="KW-0325">Glycoprotein</keyword>
<dbReference type="SUPFAM" id="SSF51445">
    <property type="entry name" value="(Trans)glycosidases"/>
    <property type="match status" value="1"/>
</dbReference>
<gene>
    <name evidence="3" type="ORF">CAPTEDRAFT_178960</name>
</gene>
<dbReference type="STRING" id="283909.R7UXZ2"/>
<reference evidence="4" key="3">
    <citation type="submission" date="2015-06" db="UniProtKB">
        <authorList>
            <consortium name="EnsemblMetazoa"/>
        </authorList>
    </citation>
    <scope>IDENTIFICATION</scope>
</reference>
<dbReference type="Proteomes" id="UP000014760">
    <property type="component" value="Unassembled WGS sequence"/>
</dbReference>
<accession>R7UXZ2</accession>
<dbReference type="HOGENOM" id="CLU_006462_2_3_1"/>
<dbReference type="Gene3D" id="2.60.40.1180">
    <property type="entry name" value="Golgi alpha-mannosidase II"/>
    <property type="match status" value="1"/>
</dbReference>
<dbReference type="InterPro" id="IPR006047">
    <property type="entry name" value="GH13_cat_dom"/>
</dbReference>
<evidence type="ECO:0000259" key="2">
    <source>
        <dbReference type="SMART" id="SM00642"/>
    </source>
</evidence>
<dbReference type="Gene3D" id="3.90.400.10">
    <property type="entry name" value="Oligo-1,6-glucosidase, Domain 2"/>
    <property type="match status" value="1"/>
</dbReference>